<dbReference type="PANTHER" id="PTHR31751">
    <property type="entry name" value="SI:CH211-108C17.2-RELATED-RELATED"/>
    <property type="match status" value="1"/>
</dbReference>
<accession>A0A4W3JXT6</accession>
<organism evidence="1 2">
    <name type="scientific">Callorhinchus milii</name>
    <name type="common">Ghost shark</name>
    <dbReference type="NCBI Taxonomy" id="7868"/>
    <lineage>
        <taxon>Eukaryota</taxon>
        <taxon>Metazoa</taxon>
        <taxon>Chordata</taxon>
        <taxon>Craniata</taxon>
        <taxon>Vertebrata</taxon>
        <taxon>Chondrichthyes</taxon>
        <taxon>Holocephali</taxon>
        <taxon>Chimaeriformes</taxon>
        <taxon>Callorhinchidae</taxon>
        <taxon>Callorhinchus</taxon>
    </lineage>
</organism>
<dbReference type="InParanoid" id="A0A4W3JXT6"/>
<dbReference type="GeneTree" id="ENSGT00950000185009"/>
<evidence type="ECO:0000313" key="1">
    <source>
        <dbReference type="Ensembl" id="ENSCMIP00000047757.1"/>
    </source>
</evidence>
<reference evidence="2" key="3">
    <citation type="journal article" date="2014" name="Nature">
        <title>Elephant shark genome provides unique insights into gnathostome evolution.</title>
        <authorList>
            <consortium name="International Elephant Shark Genome Sequencing Consortium"/>
            <person name="Venkatesh B."/>
            <person name="Lee A.P."/>
            <person name="Ravi V."/>
            <person name="Maurya A.K."/>
            <person name="Lian M.M."/>
            <person name="Swann J.B."/>
            <person name="Ohta Y."/>
            <person name="Flajnik M.F."/>
            <person name="Sutoh Y."/>
            <person name="Kasahara M."/>
            <person name="Hoon S."/>
            <person name="Gangu V."/>
            <person name="Roy S.W."/>
            <person name="Irimia M."/>
            <person name="Korzh V."/>
            <person name="Kondrychyn I."/>
            <person name="Lim Z.W."/>
            <person name="Tay B.H."/>
            <person name="Tohari S."/>
            <person name="Kong K.W."/>
            <person name="Ho S."/>
            <person name="Lorente-Galdos B."/>
            <person name="Quilez J."/>
            <person name="Marques-Bonet T."/>
            <person name="Raney B.J."/>
            <person name="Ingham P.W."/>
            <person name="Tay A."/>
            <person name="Hillier L.W."/>
            <person name="Minx P."/>
            <person name="Boehm T."/>
            <person name="Wilson R.K."/>
            <person name="Brenner S."/>
            <person name="Warren W.C."/>
        </authorList>
    </citation>
    <scope>NUCLEOTIDE SEQUENCE [LARGE SCALE GENOMIC DNA]</scope>
</reference>
<dbReference type="OMA" id="CNHFWHC"/>
<sequence length="523" mass="60697">MTSCLGPNNFVGTGLKNSAVEEEVLNFEEDHPDENLCGVEEPVPISSNARLDKNIHAMRTGIVFDACLMSLARKAFKQCEWRNCNSELDLELKVVATAMKIITRCRSGHKSVWWSQPLLKEIPAGNFQLASSIVLSGNNYRKIALMLKFMNMVPIGHHSFLQIQRLYVLPSVSDYWKKMQMDIYKEITDPIVVLAEGFNNNSAFPEKYFTYTMMDNFTQKVLEVQVINVKAKKMNNSRNIESLWFQNALESLTRNNICVSEAVTEPNAEILSLMKLKFPHILHQMDIWHGIEAINKKLEKLITNKVNQNLQPWIVDILNHFKYCCEHSNDDANILMSRWRSFLHHVVNVHEWQLGDGVTGTSCEHKSLTTEGSAAKKWIKAGSAAHTALREVIYDKWLVSHLNYFIRARVANELESFNDHIQMYIGKNFKYEYDGYKIRNLLAVIDYNSHVNREYQRNADGEIIYCRMYSKRTKHYRAIPTKVQKHYRYIQQLMKDLFTRPLRDTTSKPEATTVTSKQYHKNK</sequence>
<dbReference type="PANTHER" id="PTHR31751:SF7">
    <property type="entry name" value="THAP-TYPE DOMAIN-CONTAINING PROTEIN"/>
    <property type="match status" value="1"/>
</dbReference>
<keyword evidence="2" id="KW-1185">Reference proteome</keyword>
<evidence type="ECO:0000313" key="2">
    <source>
        <dbReference type="Proteomes" id="UP000314986"/>
    </source>
</evidence>
<dbReference type="Ensembl" id="ENSCMIT00000048430.1">
    <property type="protein sequence ID" value="ENSCMIP00000047757.1"/>
    <property type="gene ID" value="ENSCMIG00000019539.1"/>
</dbReference>
<dbReference type="AlphaFoldDB" id="A0A4W3JXT6"/>
<reference evidence="2" key="2">
    <citation type="journal article" date="2007" name="PLoS Biol.">
        <title>Survey sequencing and comparative analysis of the elephant shark (Callorhinchus milii) genome.</title>
        <authorList>
            <person name="Venkatesh B."/>
            <person name="Kirkness E.F."/>
            <person name="Loh Y.H."/>
            <person name="Halpern A.L."/>
            <person name="Lee A.P."/>
            <person name="Johnson J."/>
            <person name="Dandona N."/>
            <person name="Viswanathan L.D."/>
            <person name="Tay A."/>
            <person name="Venter J.C."/>
            <person name="Strausberg R.L."/>
            <person name="Brenner S."/>
        </authorList>
    </citation>
    <scope>NUCLEOTIDE SEQUENCE [LARGE SCALE GENOMIC DNA]</scope>
</reference>
<name>A0A4W3JXT6_CALMI</name>
<protein>
    <submittedName>
        <fullName evidence="1">Uncharacterized LOC103176683</fullName>
    </submittedName>
</protein>
<reference evidence="1" key="5">
    <citation type="submission" date="2025-09" db="UniProtKB">
        <authorList>
            <consortium name="Ensembl"/>
        </authorList>
    </citation>
    <scope>IDENTIFICATION</scope>
</reference>
<reference evidence="2" key="1">
    <citation type="journal article" date="2006" name="Science">
        <title>Ancient noncoding elements conserved in the human genome.</title>
        <authorList>
            <person name="Venkatesh B."/>
            <person name="Kirkness E.F."/>
            <person name="Loh Y.H."/>
            <person name="Halpern A.L."/>
            <person name="Lee A.P."/>
            <person name="Johnson J."/>
            <person name="Dandona N."/>
            <person name="Viswanathan L.D."/>
            <person name="Tay A."/>
            <person name="Venter J.C."/>
            <person name="Strausberg R.L."/>
            <person name="Brenner S."/>
        </authorList>
    </citation>
    <scope>NUCLEOTIDE SEQUENCE [LARGE SCALE GENOMIC DNA]</scope>
</reference>
<proteinExistence type="predicted"/>
<reference evidence="1" key="4">
    <citation type="submission" date="2025-08" db="UniProtKB">
        <authorList>
            <consortium name="Ensembl"/>
        </authorList>
    </citation>
    <scope>IDENTIFICATION</scope>
</reference>
<dbReference type="Proteomes" id="UP000314986">
    <property type="component" value="Unassembled WGS sequence"/>
</dbReference>